<keyword evidence="3" id="KW-0862">Zinc</keyword>
<reference evidence="4 7" key="2">
    <citation type="submission" date="2019-07" db="EMBL/GenBank/DDBJ databases">
        <title>Whole genome shotgun sequence of Halolactibacillus miurensis NBRC 100873.</title>
        <authorList>
            <person name="Hosoyama A."/>
            <person name="Uohara A."/>
            <person name="Ohji S."/>
            <person name="Ichikawa N."/>
        </authorList>
    </citation>
    <scope>NUCLEOTIDE SEQUENCE [LARGE SCALE GENOMIC DNA]</scope>
    <source>
        <strain evidence="4 7">NBRC 100873</strain>
    </source>
</reference>
<evidence type="ECO:0000256" key="2">
    <source>
        <dbReference type="PIRSR" id="PIRSR001359-2"/>
    </source>
</evidence>
<dbReference type="PROSITE" id="PS00602">
    <property type="entry name" value="ALDOLASE_CLASS_II_1"/>
    <property type="match status" value="1"/>
</dbReference>
<evidence type="ECO:0000313" key="7">
    <source>
        <dbReference type="Proteomes" id="UP000321773"/>
    </source>
</evidence>
<dbReference type="EMBL" id="FPAI01000010">
    <property type="protein sequence ID" value="SFS79952.1"/>
    <property type="molecule type" value="Genomic_DNA"/>
</dbReference>
<accession>A0A1I6SSN2</accession>
<reference evidence="5 6" key="1">
    <citation type="submission" date="2016-10" db="EMBL/GenBank/DDBJ databases">
        <authorList>
            <person name="de Groot N.N."/>
        </authorList>
    </citation>
    <scope>NUCLEOTIDE SEQUENCE [LARGE SCALE GENOMIC DNA]</scope>
    <source>
        <strain evidence="5 6">DSM 17074</strain>
    </source>
</reference>
<feature type="binding site" evidence="3">
    <location>
        <position position="133"/>
    </location>
    <ligand>
        <name>Zn(2+)</name>
        <dbReference type="ChEBI" id="CHEBI:29105"/>
        <label>2</label>
    </ligand>
</feature>
<evidence type="ECO:0000256" key="1">
    <source>
        <dbReference type="PIRSR" id="PIRSR001359-1"/>
    </source>
</evidence>
<dbReference type="InterPro" id="IPR050246">
    <property type="entry name" value="Class_II_FBP_aldolase"/>
</dbReference>
<dbReference type="RefSeq" id="WP_089854222.1">
    <property type="nucleotide sequence ID" value="NZ_BJWJ01000009.1"/>
</dbReference>
<feature type="binding site" evidence="3">
    <location>
        <position position="180"/>
    </location>
    <ligand>
        <name>Zn(2+)</name>
        <dbReference type="ChEBI" id="CHEBI:29105"/>
        <label>1</label>
        <note>catalytic</note>
    </ligand>
</feature>
<dbReference type="CDD" id="cd00947">
    <property type="entry name" value="TBP_aldolase_IIB"/>
    <property type="match status" value="1"/>
</dbReference>
<keyword evidence="3" id="KW-0479">Metal-binding</keyword>
<dbReference type="GO" id="GO:0005975">
    <property type="term" value="P:carbohydrate metabolic process"/>
    <property type="evidence" value="ECO:0007669"/>
    <property type="project" value="InterPro"/>
</dbReference>
<feature type="binding site" evidence="2">
    <location>
        <begin position="209"/>
        <end position="211"/>
    </location>
    <ligand>
        <name>dihydroxyacetone phosphate</name>
        <dbReference type="ChEBI" id="CHEBI:57642"/>
    </ligand>
</feature>
<dbReference type="Proteomes" id="UP000199139">
    <property type="component" value="Unassembled WGS sequence"/>
</dbReference>
<dbReference type="EMBL" id="BJWJ01000009">
    <property type="protein sequence ID" value="GEM04210.1"/>
    <property type="molecule type" value="Genomic_DNA"/>
</dbReference>
<comment type="cofactor">
    <cofactor evidence="3">
        <name>Zn(2+)</name>
        <dbReference type="ChEBI" id="CHEBI:29105"/>
    </cofactor>
    <text evidence="3">Binds 2 Zn(2+) ions per subunit. One is catalytic and the other provides a structural contribution.</text>
</comment>
<dbReference type="STRING" id="306541.SAMN05421668_11064"/>
<dbReference type="PANTHER" id="PTHR30304:SF0">
    <property type="entry name" value="D-TAGATOSE-1,6-BISPHOSPHATE ALDOLASE SUBUNIT GATY-RELATED"/>
    <property type="match status" value="1"/>
</dbReference>
<dbReference type="GO" id="GO:0005829">
    <property type="term" value="C:cytosol"/>
    <property type="evidence" value="ECO:0007669"/>
    <property type="project" value="TreeGrafter"/>
</dbReference>
<dbReference type="SUPFAM" id="SSF51569">
    <property type="entry name" value="Aldolase"/>
    <property type="match status" value="1"/>
</dbReference>
<feature type="binding site" evidence="2">
    <location>
        <begin position="230"/>
        <end position="233"/>
    </location>
    <ligand>
        <name>dihydroxyacetone phosphate</name>
        <dbReference type="ChEBI" id="CHEBI:57642"/>
    </ligand>
</feature>
<dbReference type="Pfam" id="PF01116">
    <property type="entry name" value="F_bP_aldolase"/>
    <property type="match status" value="1"/>
</dbReference>
<organism evidence="5 6">
    <name type="scientific">Halolactibacillus miurensis</name>
    <dbReference type="NCBI Taxonomy" id="306541"/>
    <lineage>
        <taxon>Bacteria</taxon>
        <taxon>Bacillati</taxon>
        <taxon>Bacillota</taxon>
        <taxon>Bacilli</taxon>
        <taxon>Bacillales</taxon>
        <taxon>Bacillaceae</taxon>
        <taxon>Halolactibacillus</taxon>
    </lineage>
</organism>
<evidence type="ECO:0000313" key="6">
    <source>
        <dbReference type="Proteomes" id="UP000199139"/>
    </source>
</evidence>
<feature type="binding site" evidence="3">
    <location>
        <position position="82"/>
    </location>
    <ligand>
        <name>Zn(2+)</name>
        <dbReference type="ChEBI" id="CHEBI:29105"/>
        <label>1</label>
        <note>catalytic</note>
    </ligand>
</feature>
<gene>
    <name evidence="4" type="ORF">HMI01_11980</name>
    <name evidence="5" type="ORF">SAMN05421668_11064</name>
</gene>
<evidence type="ECO:0000256" key="3">
    <source>
        <dbReference type="PIRSR" id="PIRSR001359-3"/>
    </source>
</evidence>
<dbReference type="GO" id="GO:0009025">
    <property type="term" value="F:tagatose-bisphosphate aldolase activity"/>
    <property type="evidence" value="ECO:0007669"/>
    <property type="project" value="TreeGrafter"/>
</dbReference>
<feature type="binding site" evidence="3">
    <location>
        <position position="103"/>
    </location>
    <ligand>
        <name>Zn(2+)</name>
        <dbReference type="ChEBI" id="CHEBI:29105"/>
        <label>2</label>
    </ligand>
</feature>
<dbReference type="InterPro" id="IPR013785">
    <property type="entry name" value="Aldolase_TIM"/>
</dbReference>
<evidence type="ECO:0000313" key="4">
    <source>
        <dbReference type="EMBL" id="GEM04210.1"/>
    </source>
</evidence>
<dbReference type="PIRSF" id="PIRSF001359">
    <property type="entry name" value="F_bP_aldolase_II"/>
    <property type="match status" value="1"/>
</dbReference>
<dbReference type="GO" id="GO:0008270">
    <property type="term" value="F:zinc ion binding"/>
    <property type="evidence" value="ECO:0007669"/>
    <property type="project" value="InterPro"/>
</dbReference>
<dbReference type="Gene3D" id="3.20.20.70">
    <property type="entry name" value="Aldolase class I"/>
    <property type="match status" value="1"/>
</dbReference>
<feature type="binding site" evidence="3">
    <location>
        <position position="208"/>
    </location>
    <ligand>
        <name>Zn(2+)</name>
        <dbReference type="ChEBI" id="CHEBI:29105"/>
        <label>1</label>
        <note>catalytic</note>
    </ligand>
</feature>
<dbReference type="Proteomes" id="UP000321773">
    <property type="component" value="Unassembled WGS sequence"/>
</dbReference>
<name>A0A1I6SSN2_9BACI</name>
<dbReference type="AlphaFoldDB" id="A0A1I6SSN2"/>
<feature type="binding site" evidence="2">
    <location>
        <position position="181"/>
    </location>
    <ligand>
        <name>dihydroxyacetone phosphate</name>
        <dbReference type="ChEBI" id="CHEBI:57642"/>
    </ligand>
</feature>
<dbReference type="OrthoDB" id="9803995at2"/>
<dbReference type="PANTHER" id="PTHR30304">
    <property type="entry name" value="D-TAGATOSE-1,6-BISPHOSPHATE ALDOLASE"/>
    <property type="match status" value="1"/>
</dbReference>
<protein>
    <submittedName>
        <fullName evidence="4 5">Fructose-bisphosphate aldolase</fullName>
    </submittedName>
</protein>
<dbReference type="InterPro" id="IPR000771">
    <property type="entry name" value="FBA_II"/>
</dbReference>
<proteinExistence type="predicted"/>
<feature type="active site" description="Proton donor" evidence="1">
    <location>
        <position position="81"/>
    </location>
</feature>
<evidence type="ECO:0000313" key="5">
    <source>
        <dbReference type="EMBL" id="SFS79952.1"/>
    </source>
</evidence>
<dbReference type="NCBIfam" id="TIGR00167">
    <property type="entry name" value="cbbA"/>
    <property type="match status" value="1"/>
</dbReference>
<keyword evidence="7" id="KW-1185">Reference proteome</keyword>
<sequence length="281" mass="31015">MLVSSTELFHIADKKNFAIPATNFIDALTAKVYTETAESLGLPLILAYAESHQDYLSLEEAAWIGKHYAEKVSVPIVLHLDHGSDPTFIKEAIRLGFTSVMIDGSSLSFEDNVQVTKSIVEYAHSHGVVVEGEIGHVGSNTVSYEGEDNDQSQYTTLSEAKAFSQSTGIDSLAISIGTAHGEYTGKPEINFERLNEIDKELSVPLVLHGGSSTGDENLKRCAREGMRKINIFTDLIVAAHKEAQTQTPHYMALRDNLERGFKEVLTHYYHVFETQPIELKG</sequence>